<sequence length="443" mass="51078">MNVILHIGAPKTGTSAIQFFLNENRNRLKKHGFYYPEHNFDPNNVSGGHASFGALLVEGNLEEAKALLKQWLNEAKACNCRLLLSAEAMYRRPESVVSLFEGHELGVLAYFRHPLESLISNHNQSIKRHYSTLTLDDFLYKQVGVNNRGVNGQIFFDWQKVLKDDQLTVRPYYFPTFHKGRIELDFLKRIGIEGWAANRFKLKKRKINTSYTEGALEIKRLLNGVLNPEKNRESIVIDRVLQGYSDKSNNKLDIGKKQAVNTAVFNAISDRYQRSMERMRDNLLAFCPDDFMRPQTVAPLAQTEARKSLEDVISAYKELCRQEPELMERLQLRLADKLQSEERDEIPYAQLKLAEMMGLPVREPKPKPPLPSNALDVFLSENSKPVDYLREISKWLERYGDTESACEVLDKAIEIAAKGENKKALQRLRKTYQQRLETLNEED</sequence>
<protein>
    <recommendedName>
        <fullName evidence="3">Sulfotransferase family protein</fullName>
    </recommendedName>
</protein>
<evidence type="ECO:0008006" key="3">
    <source>
        <dbReference type="Google" id="ProtNLM"/>
    </source>
</evidence>
<dbReference type="Proteomes" id="UP000288058">
    <property type="component" value="Unassembled WGS sequence"/>
</dbReference>
<accession>A0A432Z1J1</accession>
<reference evidence="2" key="1">
    <citation type="journal article" date="2018" name="Front. Microbiol.">
        <title>Genome-Based Analysis Reveals the Taxonomy and Diversity of the Family Idiomarinaceae.</title>
        <authorList>
            <person name="Liu Y."/>
            <person name="Lai Q."/>
            <person name="Shao Z."/>
        </authorList>
    </citation>
    <scope>NUCLEOTIDE SEQUENCE [LARGE SCALE GENOMIC DNA]</scope>
    <source>
        <strain evidence="2">R22</strain>
    </source>
</reference>
<dbReference type="InterPro" id="IPR027417">
    <property type="entry name" value="P-loop_NTPase"/>
</dbReference>
<comment type="caution">
    <text evidence="1">The sequence shown here is derived from an EMBL/GenBank/DDBJ whole genome shotgun (WGS) entry which is preliminary data.</text>
</comment>
<dbReference type="AlphaFoldDB" id="A0A432Z1J1"/>
<dbReference type="OrthoDB" id="3760425at2"/>
<dbReference type="RefSeq" id="WP_126780602.1">
    <property type="nucleotide sequence ID" value="NZ_PIQC01000003.1"/>
</dbReference>
<keyword evidence="2" id="KW-1185">Reference proteome</keyword>
<evidence type="ECO:0000313" key="1">
    <source>
        <dbReference type="EMBL" id="RUO71741.1"/>
    </source>
</evidence>
<proteinExistence type="predicted"/>
<name>A0A432Z1J1_9GAMM</name>
<dbReference type="SUPFAM" id="SSF52540">
    <property type="entry name" value="P-loop containing nucleoside triphosphate hydrolases"/>
    <property type="match status" value="1"/>
</dbReference>
<gene>
    <name evidence="1" type="ORF">CWI78_04290</name>
</gene>
<dbReference type="EMBL" id="PIQC01000003">
    <property type="protein sequence ID" value="RUO71741.1"/>
    <property type="molecule type" value="Genomic_DNA"/>
</dbReference>
<evidence type="ECO:0000313" key="2">
    <source>
        <dbReference type="Proteomes" id="UP000288058"/>
    </source>
</evidence>
<organism evidence="1 2">
    <name type="scientific">Idiomarina ramblicola</name>
    <dbReference type="NCBI Taxonomy" id="263724"/>
    <lineage>
        <taxon>Bacteria</taxon>
        <taxon>Pseudomonadati</taxon>
        <taxon>Pseudomonadota</taxon>
        <taxon>Gammaproteobacteria</taxon>
        <taxon>Alteromonadales</taxon>
        <taxon>Idiomarinaceae</taxon>
        <taxon>Idiomarina</taxon>
    </lineage>
</organism>
<dbReference type="Gene3D" id="3.40.50.300">
    <property type="entry name" value="P-loop containing nucleotide triphosphate hydrolases"/>
    <property type="match status" value="1"/>
</dbReference>